<evidence type="ECO:0000256" key="1">
    <source>
        <dbReference type="ARBA" id="ARBA00022741"/>
    </source>
</evidence>
<evidence type="ECO:0000259" key="3">
    <source>
        <dbReference type="PROSITE" id="PS51192"/>
    </source>
</evidence>
<dbReference type="GO" id="GO:0036297">
    <property type="term" value="P:interstrand cross-link repair"/>
    <property type="evidence" value="ECO:0007669"/>
    <property type="project" value="TreeGrafter"/>
</dbReference>
<evidence type="ECO:0000259" key="4">
    <source>
        <dbReference type="PROSITE" id="PS51194"/>
    </source>
</evidence>
<dbReference type="GO" id="GO:0003676">
    <property type="term" value="F:nucleic acid binding"/>
    <property type="evidence" value="ECO:0007669"/>
    <property type="project" value="InterPro"/>
</dbReference>
<dbReference type="Proteomes" id="UP000218437">
    <property type="component" value="Chromosome"/>
</dbReference>
<keyword evidence="5" id="KW-0378">Hydrolase</keyword>
<dbReference type="PANTHER" id="PTHR47957">
    <property type="entry name" value="ATP-DEPENDENT HELICASE HRQ1"/>
    <property type="match status" value="1"/>
</dbReference>
<dbReference type="GO" id="GO:0005524">
    <property type="term" value="F:ATP binding"/>
    <property type="evidence" value="ECO:0007669"/>
    <property type="project" value="UniProtKB-KW"/>
</dbReference>
<dbReference type="Pfam" id="PF00270">
    <property type="entry name" value="DEAD"/>
    <property type="match status" value="1"/>
</dbReference>
<evidence type="ECO:0000256" key="2">
    <source>
        <dbReference type="ARBA" id="ARBA00022840"/>
    </source>
</evidence>
<evidence type="ECO:0000313" key="6">
    <source>
        <dbReference type="Proteomes" id="UP000218437"/>
    </source>
</evidence>
<dbReference type="GO" id="GO:0006289">
    <property type="term" value="P:nucleotide-excision repair"/>
    <property type="evidence" value="ECO:0007669"/>
    <property type="project" value="TreeGrafter"/>
</dbReference>
<keyword evidence="6" id="KW-1185">Reference proteome</keyword>
<gene>
    <name evidence="5" type="ORF">CNX70_07020</name>
</gene>
<protein>
    <submittedName>
        <fullName evidence="5">DEAD/DEAH box helicase</fullName>
    </submittedName>
</protein>
<dbReference type="InterPro" id="IPR027417">
    <property type="entry name" value="P-loop_NTPase"/>
</dbReference>
<organism evidence="5 6">
    <name type="scientific">Janthinobacterium svalbardensis</name>
    <dbReference type="NCBI Taxonomy" id="368607"/>
    <lineage>
        <taxon>Bacteria</taxon>
        <taxon>Pseudomonadati</taxon>
        <taxon>Pseudomonadota</taxon>
        <taxon>Betaproteobacteria</taxon>
        <taxon>Burkholderiales</taxon>
        <taxon>Oxalobacteraceae</taxon>
        <taxon>Janthinobacterium</taxon>
    </lineage>
</organism>
<dbReference type="EMBL" id="CP023422">
    <property type="protein sequence ID" value="ATD59962.1"/>
    <property type="molecule type" value="Genomic_DNA"/>
</dbReference>
<sequence length="2082" mass="230661">MHYFSELIQQSLNRSREASLSVLGISDQALRAHLNEQFSDELGAEGSFLAPPVFEHTFGWKEAPEILGELLSPAMLANLEHAHAYRFLPASHPYTHQVQAWKTLLSEPPMSAVITSGTGSGKTECFMVPILEDLIREQAERNASLVGVRALFLYPLNALINSQQERLDAWTRRFGDKVRFCLYNGKTKESDAQVRHLQRDNPDKFGPNQVLSRQALRRAPPPILLTNATMLEYMLVRQVDNPILQISRDARSLRWIVLDEAHTYVGSQAAELSLLLRRVVHAFGKQSEEIRFIATSATIADDNASKRLQDYLAGLAGVRPERVVVIGGSRVVPEIIATTPLKSAGPATIQEIAPDQAVSPERFAALSENMVATRIRHHIVGSGKPVGLNELVANVAEELAPGDLASQQRQVLAWLDLMTGTARAPTEPPFLKLRIHLFQRMLHGLWSCVDPNCGYKTARLAEWAFGNVYVTQRARCDCGAPVYELAFCDECKTPHLLAEDIDGKLMQCNVNAGDEFALRYEANDDDRDLNEEVGGHHRGAVRKLVRTVASENADAYIAIGLDLDSAVLGGVSASRQLPVYLADEKDSVCACCSDHANERVYMRKSYLGAPFFVANVVPTVLEYCPDPDPADLKGKSPDELPARGRRLITFTDSRQGTARMAVRMQQEAERSKLRGLVFEILRNEQAAEDLAPRDTPIVSPEALLAQADKLEGMGMKAMAEQIRADVAAIRAGQAMTVAPPMAWQTLVERLASQPAVKESILNYNRYANPALFAGGGGESTMARLLLAREFARRPKHQNSSETLGLVKVDYLGLGRLPAPAEWLTTRAVSVVGADGYGEHLTERDWNDFLKVTLDFFVRENTYIQLEQTMQFWMGSRFSPKTLVPPTRDIVDTTRVKRWPQLRGGQGGRLVKLLERATGFNARTDNRQRVLINMWLEQAWRDLVNAHILQETDGLYSLSLSRLGFSLPTQAWICPVTNRLLDTAFRGLTPYLPSKKVAGLFQCRKIDLPQLSALKTDGGITGKLAQIRALTASDPAVSRLRSENLWTDMSDRTVEGGFYYRTAEHSAQQSADKLQRYEEMFKEGKINVLNCSTTMEMGVDIGGISAVVMNNVPPHPANYLQRAGRAGRRNEARAIAYTLCKGDPHNRRVFSQPKWPFITAIPAPTVMLSSDRIVQRHANSFLLSAFLLENSPADEGDRTRLHVKWFFDGGEDAPARRFADWLGALPVQTGADLRGIVRGTGLGGRSFESIAADTLGGLRRIADYWVSEADKLRTKLLGAKDGPYTRALKFELKRHEEAFLLHELAARAFLPGYGFPTNVVNLNTYNIAEFAETRRQRDTNEREDNIFTMKEQPTRSLDVAIREYAPGAQVVIDGRVHRSAGIALPWQGDGTREAQKFDKSWRCATCGCTGVMENAYLNSENLQCSNCNVPIPDTEQKLVLRPSGFVTDFWEESTNDIDHQKFIRVARPRVALDGEVLALPDARCGFLRFGHNGTVFHHSSGEHDNGYAICLTCGRADSMTADDQVPLDLRADRSHRPVGGITGSKREEVCPGTGVQAHVHLGFQTWTDVLELFLRSPTTHLWLSDSAEHQVVARTLALAMRDTITSSLGIASSEIGYGFRLDKDLVSNSGRSVIQLFDQVSGGAGFVLAALDDIVVFLQALASKLVCPANCDNVCSSCLAGQDSRAESEELDRLGAKKWLDENVYLSHLALPPGIAGIAGARYCSFEPQRFIRQTINQGATGITLVLRGEPEDWDLNYPEFRNRILTWSAVDKLEVCIAVRLPAELPDESRRVLATYGALGVRIVALSGNGAVSDVPVAAQIVGQGKVRSLFATDYRCLVPGEQWLATDAATVWATSEEIGVLDAGIVDTSTWNQVPTGATVLEIVAELNGTVASLGARLRELFATKVPTLSALIDNDRAVAISYSDRYIKSPWSVMLLSGLLSVFKNEALRSVQIQSLVPELKRPSNELKHDWETERVQSEMLRRWLSEELDTALAIDIRQRPNEVQHSRMITVTWSSGKQSRIMLDQGMGYWAPRALYRDQLTFNFNAPVDVQLKAMRERQGCVLVSNLGVWPTYMTVLAD</sequence>
<dbReference type="Pfam" id="PF00271">
    <property type="entry name" value="Helicase_C"/>
    <property type="match status" value="1"/>
</dbReference>
<proteinExistence type="predicted"/>
<dbReference type="PANTHER" id="PTHR47957:SF3">
    <property type="entry name" value="ATP-DEPENDENT HELICASE HRQ1"/>
    <property type="match status" value="1"/>
</dbReference>
<dbReference type="Gene3D" id="3.40.50.300">
    <property type="entry name" value="P-loop containing nucleotide triphosphate hydrolases"/>
    <property type="match status" value="2"/>
</dbReference>
<dbReference type="KEGG" id="jsv:CNX70_07020"/>
<dbReference type="InterPro" id="IPR014001">
    <property type="entry name" value="Helicase_ATP-bd"/>
</dbReference>
<dbReference type="PROSITE" id="PS51192">
    <property type="entry name" value="HELICASE_ATP_BIND_1"/>
    <property type="match status" value="1"/>
</dbReference>
<keyword evidence="2" id="KW-0067">ATP-binding</keyword>
<dbReference type="InterPro" id="IPR011545">
    <property type="entry name" value="DEAD/DEAH_box_helicase_dom"/>
</dbReference>
<dbReference type="PROSITE" id="PS51194">
    <property type="entry name" value="HELICASE_CTER"/>
    <property type="match status" value="1"/>
</dbReference>
<dbReference type="InterPro" id="IPR001650">
    <property type="entry name" value="Helicase_C-like"/>
</dbReference>
<dbReference type="GO" id="GO:0043138">
    <property type="term" value="F:3'-5' DNA helicase activity"/>
    <property type="evidence" value="ECO:0007669"/>
    <property type="project" value="TreeGrafter"/>
</dbReference>
<name>A0A290WSV0_9BURK</name>
<dbReference type="RefSeq" id="WP_096234110.1">
    <property type="nucleotide sequence ID" value="NZ_CP023422.1"/>
</dbReference>
<accession>A0A290WSV0</accession>
<keyword evidence="1" id="KW-0547">Nucleotide-binding</keyword>
<dbReference type="SUPFAM" id="SSF52540">
    <property type="entry name" value="P-loop containing nucleoside triphosphate hydrolases"/>
    <property type="match status" value="1"/>
</dbReference>
<keyword evidence="5" id="KW-0347">Helicase</keyword>
<evidence type="ECO:0000313" key="5">
    <source>
        <dbReference type="EMBL" id="ATD59962.1"/>
    </source>
</evidence>
<feature type="domain" description="Helicase ATP-binding" evidence="3">
    <location>
        <begin position="103"/>
        <end position="303"/>
    </location>
</feature>
<reference evidence="5 6" key="1">
    <citation type="submission" date="2017-09" db="EMBL/GenBank/DDBJ databases">
        <title>Complete genome sequence of Janthinobacterium svalbardensis PAMC 27463.</title>
        <authorList>
            <person name="Cho Y.-J."/>
            <person name="Cho A."/>
            <person name="Kim O.-S."/>
            <person name="Lee J.-I."/>
        </authorList>
    </citation>
    <scope>NUCLEOTIDE SEQUENCE [LARGE SCALE GENOMIC DNA]</scope>
    <source>
        <strain evidence="5 6">PAMC 27463</strain>
    </source>
</reference>
<feature type="domain" description="Helicase C-terminal" evidence="4">
    <location>
        <begin position="1018"/>
        <end position="1172"/>
    </location>
</feature>
<dbReference type="SMART" id="SM00490">
    <property type="entry name" value="HELICc"/>
    <property type="match status" value="1"/>
</dbReference>
<dbReference type="SMART" id="SM00487">
    <property type="entry name" value="DEXDc"/>
    <property type="match status" value="1"/>
</dbReference>